<dbReference type="AlphaFoldDB" id="A0A0X8JI14"/>
<dbReference type="InterPro" id="IPR001638">
    <property type="entry name" value="Solute-binding_3/MltF_N"/>
</dbReference>
<dbReference type="KEGG" id="dfi:AXF13_03105"/>
<evidence type="ECO:0000256" key="4">
    <source>
        <dbReference type="SAM" id="SignalP"/>
    </source>
</evidence>
<dbReference type="GO" id="GO:0042597">
    <property type="term" value="C:periplasmic space"/>
    <property type="evidence" value="ECO:0007669"/>
    <property type="project" value="UniProtKB-SubCell"/>
</dbReference>
<dbReference type="PANTHER" id="PTHR30024">
    <property type="entry name" value="ALIPHATIC SULFONATES-BINDING PROTEIN-RELATED"/>
    <property type="match status" value="1"/>
</dbReference>
<dbReference type="InterPro" id="IPR010068">
    <property type="entry name" value="Peri-bd_TauA"/>
</dbReference>
<keyword evidence="7" id="KW-1185">Reference proteome</keyword>
<dbReference type="PANTHER" id="PTHR30024:SF47">
    <property type="entry name" value="TAURINE-BINDING PERIPLASMIC PROTEIN"/>
    <property type="match status" value="1"/>
</dbReference>
<dbReference type="RefSeq" id="WP_062251604.1">
    <property type="nucleotide sequence ID" value="NZ_CP014229.1"/>
</dbReference>
<dbReference type="Gene3D" id="3.40.190.10">
    <property type="entry name" value="Periplasmic binding protein-like II"/>
    <property type="match status" value="2"/>
</dbReference>
<dbReference type="SMART" id="SM00062">
    <property type="entry name" value="PBPb"/>
    <property type="match status" value="1"/>
</dbReference>
<dbReference type="SUPFAM" id="SSF53850">
    <property type="entry name" value="Periplasmic binding protein-like II"/>
    <property type="match status" value="1"/>
</dbReference>
<accession>A0A0X8JI14</accession>
<dbReference type="STRING" id="44742.AXF13_03105"/>
<evidence type="ECO:0000256" key="3">
    <source>
        <dbReference type="ARBA" id="ARBA00022729"/>
    </source>
</evidence>
<feature type="domain" description="Solute-binding protein family 3/N-terminal" evidence="5">
    <location>
        <begin position="29"/>
        <end position="245"/>
    </location>
</feature>
<dbReference type="InterPro" id="IPR015168">
    <property type="entry name" value="SsuA/THI5"/>
</dbReference>
<evidence type="ECO:0000256" key="2">
    <source>
        <dbReference type="ARBA" id="ARBA00010742"/>
    </source>
</evidence>
<evidence type="ECO:0000313" key="7">
    <source>
        <dbReference type="Proteomes" id="UP000069241"/>
    </source>
</evidence>
<evidence type="ECO:0000259" key="5">
    <source>
        <dbReference type="SMART" id="SM00062"/>
    </source>
</evidence>
<comment type="similarity">
    <text evidence="2">Belongs to the bacterial solute-binding protein SsuA/TauA family.</text>
</comment>
<dbReference type="EMBL" id="CP014229">
    <property type="protein sequence ID" value="AMD89182.1"/>
    <property type="molecule type" value="Genomic_DNA"/>
</dbReference>
<dbReference type="CDD" id="cd13560">
    <property type="entry name" value="PBP2_taurine"/>
    <property type="match status" value="1"/>
</dbReference>
<sequence>MKKFICLAFLALFVVSAAQPLQAADKPEKVRIGYLSLVNGQLLSKYLQLHEKEMGVPVEWFRFNSGRDVNTAMASKSIDFGNVGLPPATIGLAGGMNYWGIMNANVLGAVESLVVRKDINSLKDLEGKTVVAPFGSTTHYLLIKALREAGVDMGKVKIMDMAPGEALAPFIRGDIDAAYIWEPGLGLVVQNGGKILLTSEQMAEKGHLTWDVISVQPEFARKYPELVMKFIKSELAAMEYWREHPEEAAKIIAKELGGISVEDAERMMAGTRLIGLDEQLSPAFLGTSAHKGRSAGDIINVAAFLLEQGRIKNEVPRQKAEDFLHPEFLEALRDGRNIK</sequence>
<gene>
    <name evidence="6" type="ORF">AXF13_03105</name>
</gene>
<name>A0A0X8JI14_9BACT</name>
<feature type="chain" id="PRO_5007067420" evidence="4">
    <location>
        <begin position="24"/>
        <end position="339"/>
    </location>
</feature>
<comment type="subcellular location">
    <subcellularLocation>
        <location evidence="1">Periplasm</location>
    </subcellularLocation>
</comment>
<evidence type="ECO:0000313" key="6">
    <source>
        <dbReference type="EMBL" id="AMD89182.1"/>
    </source>
</evidence>
<evidence type="ECO:0000256" key="1">
    <source>
        <dbReference type="ARBA" id="ARBA00004418"/>
    </source>
</evidence>
<protein>
    <submittedName>
        <fullName evidence="6">Taurine ABC transporter substrate-binding protein</fullName>
    </submittedName>
</protein>
<dbReference type="Proteomes" id="UP000069241">
    <property type="component" value="Chromosome"/>
</dbReference>
<organism evidence="6 7">
    <name type="scientific">Desulfovibrio fairfieldensis</name>
    <dbReference type="NCBI Taxonomy" id="44742"/>
    <lineage>
        <taxon>Bacteria</taxon>
        <taxon>Pseudomonadati</taxon>
        <taxon>Thermodesulfobacteriota</taxon>
        <taxon>Desulfovibrionia</taxon>
        <taxon>Desulfovibrionales</taxon>
        <taxon>Desulfovibrionaceae</taxon>
        <taxon>Desulfovibrio</taxon>
    </lineage>
</organism>
<proteinExistence type="inferred from homology"/>
<dbReference type="Pfam" id="PF09084">
    <property type="entry name" value="NMT1"/>
    <property type="match status" value="1"/>
</dbReference>
<feature type="signal peptide" evidence="4">
    <location>
        <begin position="1"/>
        <end position="23"/>
    </location>
</feature>
<reference evidence="7" key="1">
    <citation type="submission" date="2016-02" db="EMBL/GenBank/DDBJ databases">
        <authorList>
            <person name="Holder M.E."/>
            <person name="Ajami N.J."/>
            <person name="Petrosino J.F."/>
        </authorList>
    </citation>
    <scope>NUCLEOTIDE SEQUENCE [LARGE SCALE GENOMIC DNA]</scope>
    <source>
        <strain evidence="7">CCUG 45958</strain>
    </source>
</reference>
<keyword evidence="3 4" id="KW-0732">Signal</keyword>